<reference evidence="2 3" key="1">
    <citation type="journal article" date="2021" name="bioRxiv">
        <title>The Gossypium anomalum genome as a resource for cotton improvement and evolutionary analysis of hybrid incompatibility.</title>
        <authorList>
            <person name="Grover C.E."/>
            <person name="Yuan D."/>
            <person name="Arick M.A."/>
            <person name="Miller E.R."/>
            <person name="Hu G."/>
            <person name="Peterson D.G."/>
            <person name="Wendel J.F."/>
            <person name="Udall J.A."/>
        </authorList>
    </citation>
    <scope>NUCLEOTIDE SEQUENCE [LARGE SCALE GENOMIC DNA]</scope>
    <source>
        <strain evidence="2">JFW-Udall</strain>
        <tissue evidence="2">Leaf</tissue>
    </source>
</reference>
<evidence type="ECO:0000313" key="3">
    <source>
        <dbReference type="Proteomes" id="UP000701853"/>
    </source>
</evidence>
<feature type="compositionally biased region" description="Polar residues" evidence="1">
    <location>
        <begin position="299"/>
        <end position="310"/>
    </location>
</feature>
<dbReference type="OrthoDB" id="981783at2759"/>
<name>A0A8J6CVP8_9ROSI</name>
<evidence type="ECO:0000313" key="2">
    <source>
        <dbReference type="EMBL" id="KAG8481703.1"/>
    </source>
</evidence>
<dbReference type="AlphaFoldDB" id="A0A8J6CVP8"/>
<proteinExistence type="predicted"/>
<feature type="region of interest" description="Disordered" evidence="1">
    <location>
        <begin position="286"/>
        <end position="310"/>
    </location>
</feature>
<organism evidence="2 3">
    <name type="scientific">Gossypium anomalum</name>
    <dbReference type="NCBI Taxonomy" id="47600"/>
    <lineage>
        <taxon>Eukaryota</taxon>
        <taxon>Viridiplantae</taxon>
        <taxon>Streptophyta</taxon>
        <taxon>Embryophyta</taxon>
        <taxon>Tracheophyta</taxon>
        <taxon>Spermatophyta</taxon>
        <taxon>Magnoliopsida</taxon>
        <taxon>eudicotyledons</taxon>
        <taxon>Gunneridae</taxon>
        <taxon>Pentapetalae</taxon>
        <taxon>rosids</taxon>
        <taxon>malvids</taxon>
        <taxon>Malvales</taxon>
        <taxon>Malvaceae</taxon>
        <taxon>Malvoideae</taxon>
        <taxon>Gossypium</taxon>
    </lineage>
</organism>
<feature type="compositionally biased region" description="Acidic residues" evidence="1">
    <location>
        <begin position="289"/>
        <end position="298"/>
    </location>
</feature>
<comment type="caution">
    <text evidence="2">The sequence shown here is derived from an EMBL/GenBank/DDBJ whole genome shotgun (WGS) entry which is preliminary data.</text>
</comment>
<keyword evidence="3" id="KW-1185">Reference proteome</keyword>
<gene>
    <name evidence="2" type="ORF">CXB51_026580</name>
</gene>
<evidence type="ECO:0008006" key="4">
    <source>
        <dbReference type="Google" id="ProtNLM"/>
    </source>
</evidence>
<evidence type="ECO:0000256" key="1">
    <source>
        <dbReference type="SAM" id="MobiDB-lite"/>
    </source>
</evidence>
<sequence length="310" mass="37207">MDMSSFPKMLKFKQKTVPHPQLLRWAQWFSEYSFDTKHIKGKENVLANFLSRPKPEIQLNRKIFWPKPIMMIRPYSSSSTSPASYPVTPNLNPEFPPEVYRLTQNETFHQKAKDMMFEYQIQVFKKFGGLILKPWGIHPDYPFIHPINFKFLEQPEELKWFLWYLTHLYHIAIQFSICDLIYFLTKAIRGNIEPEHQNFFTFLSWFHPLPQWTIPMEIWPPPDTEAPWDTWPRVYQPYHEGILKALKDYRESIPDPTEWSQDYPWQCSQVNLSKLNFNDDVKDKHMLEDVTEDSDDSMDSSQYPHSNRHS</sequence>
<dbReference type="Proteomes" id="UP000701853">
    <property type="component" value="Chromosome 10"/>
</dbReference>
<dbReference type="EMBL" id="JAHUZN010000010">
    <property type="protein sequence ID" value="KAG8481703.1"/>
    <property type="molecule type" value="Genomic_DNA"/>
</dbReference>
<accession>A0A8J6CVP8</accession>
<protein>
    <recommendedName>
        <fullName evidence="4">Reverse transcriptase RNase H-like domain-containing protein</fullName>
    </recommendedName>
</protein>